<dbReference type="InterPro" id="IPR005467">
    <property type="entry name" value="His_kinase_dom"/>
</dbReference>
<comment type="catalytic activity">
    <reaction evidence="1">
        <text>ATP + protein L-histidine = ADP + protein N-phospho-L-histidine.</text>
        <dbReference type="EC" id="2.7.13.3"/>
    </reaction>
</comment>
<keyword evidence="9" id="KW-1133">Transmembrane helix</keyword>
<sequence length="578" mass="61498">MPAASSPSPHPATGGGAERPARIDCQAALRPTRLKHATLRSAAPRRCAVLSQATWTCLHGLREFAQNRWLKKLQRAARTMHRRLTSSGSVALGCGLLAASFGTIDGLDWLSGRGRLVGWSQNLATAPLAALCFVLAGIGIASAASRRRLIARVLAALLVVLVLCNLGLHALNAEGLPAEWLVGDARSRHAVMSWATSLCFALAAISLLCADAEKGVLSTVATVAASAGLVIIAVSLVGILFDVRSIYSVTFFVGHALSSGLAFLLCFVGLLLLEPKRGWVSILLDTGAGSIAARRLLPLMICVVVGVCYAGYRMIAQGLLPLALVVSIIAALTALLLGASVLWAGRRLNEREAEIARVTTELEIYARDRDLLLREVNHRVKNNLAQIHSMLGLQARRIADPAARQALGDMRGRIEALSTLHRILLAKNNPSTLLADDYLTELCRKIEEAFDAEGRGIRIRVEADRIPLQLDFAISTGMLVNELASNAVKHAFSAAQGGTVDVRFASTDALSCELSVADDGCGLKRPRQGEASPADEHPEADGGLGTKIINALVAQLRGSMEVSHGIGTHYLIRMPVGR</sequence>
<dbReference type="PROSITE" id="PS50109">
    <property type="entry name" value="HIS_KIN"/>
    <property type="match status" value="1"/>
</dbReference>
<keyword evidence="7" id="KW-0067">ATP-binding</keyword>
<organism evidence="11 12">
    <name type="scientific">Jiella sonneratiae</name>
    <dbReference type="NCBI Taxonomy" id="2816856"/>
    <lineage>
        <taxon>Bacteria</taxon>
        <taxon>Pseudomonadati</taxon>
        <taxon>Pseudomonadota</taxon>
        <taxon>Alphaproteobacteria</taxon>
        <taxon>Hyphomicrobiales</taxon>
        <taxon>Aurantimonadaceae</taxon>
        <taxon>Jiella</taxon>
    </lineage>
</organism>
<dbReference type="Gene3D" id="3.30.565.10">
    <property type="entry name" value="Histidine kinase-like ATPase, C-terminal domain"/>
    <property type="match status" value="1"/>
</dbReference>
<feature type="transmembrane region" description="Helical" evidence="9">
    <location>
        <begin position="318"/>
        <end position="344"/>
    </location>
</feature>
<keyword evidence="4" id="KW-0808">Transferase</keyword>
<evidence type="ECO:0000256" key="8">
    <source>
        <dbReference type="SAM" id="MobiDB-lite"/>
    </source>
</evidence>
<evidence type="ECO:0000256" key="2">
    <source>
        <dbReference type="ARBA" id="ARBA00012438"/>
    </source>
</evidence>
<evidence type="ECO:0000256" key="1">
    <source>
        <dbReference type="ARBA" id="ARBA00000085"/>
    </source>
</evidence>
<feature type="domain" description="Histidine kinase" evidence="10">
    <location>
        <begin position="375"/>
        <end position="578"/>
    </location>
</feature>
<feature type="transmembrane region" description="Helical" evidence="9">
    <location>
        <begin position="149"/>
        <end position="171"/>
    </location>
</feature>
<gene>
    <name evidence="11" type="ORF">J1C47_00535</name>
</gene>
<evidence type="ECO:0000256" key="4">
    <source>
        <dbReference type="ARBA" id="ARBA00022679"/>
    </source>
</evidence>
<dbReference type="InterPro" id="IPR011495">
    <property type="entry name" value="Sig_transdc_His_kin_sub2_dim/P"/>
</dbReference>
<feature type="transmembrane region" description="Helical" evidence="9">
    <location>
        <begin position="293"/>
        <end position="312"/>
    </location>
</feature>
<reference evidence="11 12" key="1">
    <citation type="submission" date="2021-03" db="EMBL/GenBank/DDBJ databases">
        <title>Whole genome sequence of Jiella sp. MQZ13P-4.</title>
        <authorList>
            <person name="Tuo L."/>
        </authorList>
    </citation>
    <scope>NUCLEOTIDE SEQUENCE [LARGE SCALE GENOMIC DNA]</scope>
    <source>
        <strain evidence="11 12">MQZ13P-4</strain>
    </source>
</reference>
<dbReference type="EMBL" id="JAFMPY010000001">
    <property type="protein sequence ID" value="MBO0902114.1"/>
    <property type="molecule type" value="Genomic_DNA"/>
</dbReference>
<evidence type="ECO:0000313" key="11">
    <source>
        <dbReference type="EMBL" id="MBO0902114.1"/>
    </source>
</evidence>
<dbReference type="RefSeq" id="WP_207348763.1">
    <property type="nucleotide sequence ID" value="NZ_JAFMPY010000001.1"/>
</dbReference>
<feature type="transmembrane region" description="Helical" evidence="9">
    <location>
        <begin position="246"/>
        <end position="273"/>
    </location>
</feature>
<feature type="region of interest" description="Disordered" evidence="8">
    <location>
        <begin position="523"/>
        <end position="543"/>
    </location>
</feature>
<dbReference type="PANTHER" id="PTHR41523">
    <property type="entry name" value="TWO-COMPONENT SYSTEM SENSOR PROTEIN"/>
    <property type="match status" value="1"/>
</dbReference>
<evidence type="ECO:0000313" key="12">
    <source>
        <dbReference type="Proteomes" id="UP000664288"/>
    </source>
</evidence>
<evidence type="ECO:0000256" key="6">
    <source>
        <dbReference type="ARBA" id="ARBA00022777"/>
    </source>
</evidence>
<dbReference type="InterPro" id="IPR003594">
    <property type="entry name" value="HATPase_dom"/>
</dbReference>
<dbReference type="PANTHER" id="PTHR41523:SF8">
    <property type="entry name" value="ETHYLENE RESPONSE SENSOR PROTEIN"/>
    <property type="match status" value="1"/>
</dbReference>
<keyword evidence="9" id="KW-0812">Transmembrane</keyword>
<feature type="transmembrane region" description="Helical" evidence="9">
    <location>
        <begin position="84"/>
        <end position="104"/>
    </location>
</feature>
<dbReference type="SMART" id="SM00911">
    <property type="entry name" value="HWE_HK"/>
    <property type="match status" value="1"/>
</dbReference>
<dbReference type="Gene3D" id="3.30.450.20">
    <property type="entry name" value="PAS domain"/>
    <property type="match status" value="1"/>
</dbReference>
<dbReference type="EC" id="2.7.13.3" evidence="2"/>
<accession>A0ABS3IXH0</accession>
<evidence type="ECO:0000259" key="10">
    <source>
        <dbReference type="PROSITE" id="PS50109"/>
    </source>
</evidence>
<feature type="region of interest" description="Disordered" evidence="8">
    <location>
        <begin position="1"/>
        <end position="20"/>
    </location>
</feature>
<dbReference type="SMART" id="SM00387">
    <property type="entry name" value="HATPase_c"/>
    <property type="match status" value="1"/>
</dbReference>
<feature type="transmembrane region" description="Helical" evidence="9">
    <location>
        <begin position="216"/>
        <end position="240"/>
    </location>
</feature>
<evidence type="ECO:0000256" key="3">
    <source>
        <dbReference type="ARBA" id="ARBA00022553"/>
    </source>
</evidence>
<keyword evidence="6 11" id="KW-0418">Kinase</keyword>
<keyword evidence="3" id="KW-0597">Phosphoprotein</keyword>
<feature type="transmembrane region" description="Helical" evidence="9">
    <location>
        <begin position="124"/>
        <end position="142"/>
    </location>
</feature>
<keyword evidence="9" id="KW-0472">Membrane</keyword>
<proteinExistence type="predicted"/>
<name>A0ABS3IXH0_9HYPH</name>
<dbReference type="Pfam" id="PF07568">
    <property type="entry name" value="HisKA_2"/>
    <property type="match status" value="1"/>
</dbReference>
<feature type="transmembrane region" description="Helical" evidence="9">
    <location>
        <begin position="191"/>
        <end position="209"/>
    </location>
</feature>
<keyword evidence="5" id="KW-0547">Nucleotide-binding</keyword>
<dbReference type="SUPFAM" id="SSF55874">
    <property type="entry name" value="ATPase domain of HSP90 chaperone/DNA topoisomerase II/histidine kinase"/>
    <property type="match status" value="1"/>
</dbReference>
<dbReference type="Proteomes" id="UP000664288">
    <property type="component" value="Unassembled WGS sequence"/>
</dbReference>
<keyword evidence="12" id="KW-1185">Reference proteome</keyword>
<protein>
    <recommendedName>
        <fullName evidence="2">histidine kinase</fullName>
        <ecNumber evidence="2">2.7.13.3</ecNumber>
    </recommendedName>
</protein>
<evidence type="ECO:0000256" key="9">
    <source>
        <dbReference type="SAM" id="Phobius"/>
    </source>
</evidence>
<evidence type="ECO:0000256" key="5">
    <source>
        <dbReference type="ARBA" id="ARBA00022741"/>
    </source>
</evidence>
<evidence type="ECO:0000256" key="7">
    <source>
        <dbReference type="ARBA" id="ARBA00022840"/>
    </source>
</evidence>
<comment type="caution">
    <text evidence="11">The sequence shown here is derived from an EMBL/GenBank/DDBJ whole genome shotgun (WGS) entry which is preliminary data.</text>
</comment>
<dbReference type="GO" id="GO:0016301">
    <property type="term" value="F:kinase activity"/>
    <property type="evidence" value="ECO:0007669"/>
    <property type="project" value="UniProtKB-KW"/>
</dbReference>
<dbReference type="Pfam" id="PF13581">
    <property type="entry name" value="HATPase_c_2"/>
    <property type="match status" value="1"/>
</dbReference>
<dbReference type="InterPro" id="IPR011102">
    <property type="entry name" value="Sig_transdc_His_kinase_HWE"/>
</dbReference>
<dbReference type="InterPro" id="IPR036890">
    <property type="entry name" value="HATPase_C_sf"/>
</dbReference>